<accession>A0A369C2L6</accession>
<dbReference type="AlphaFoldDB" id="A0A369C2L6"/>
<evidence type="ECO:0000256" key="1">
    <source>
        <dbReference type="ARBA" id="ARBA00023125"/>
    </source>
</evidence>
<dbReference type="RefSeq" id="WP_114280454.1">
    <property type="nucleotide sequence ID" value="NZ_QPJY01000008.1"/>
</dbReference>
<dbReference type="Gene3D" id="2.40.50.140">
    <property type="entry name" value="Nucleic acid-binding proteins"/>
    <property type="match status" value="1"/>
</dbReference>
<dbReference type="InterPro" id="IPR012340">
    <property type="entry name" value="NA-bd_OB-fold"/>
</dbReference>
<dbReference type="NCBIfam" id="NF006039">
    <property type="entry name" value="PRK08182.1"/>
    <property type="match status" value="1"/>
</dbReference>
<protein>
    <recommendedName>
        <fullName evidence="2">Single-stranded DNA-binding protein</fullName>
    </recommendedName>
</protein>
<dbReference type="Proteomes" id="UP000252707">
    <property type="component" value="Unassembled WGS sequence"/>
</dbReference>
<dbReference type="GO" id="GO:0003697">
    <property type="term" value="F:single-stranded DNA binding"/>
    <property type="evidence" value="ECO:0007669"/>
    <property type="project" value="InterPro"/>
</dbReference>
<keyword evidence="4" id="KW-1185">Reference proteome</keyword>
<dbReference type="SUPFAM" id="SSF50249">
    <property type="entry name" value="Nucleic acid-binding proteins"/>
    <property type="match status" value="1"/>
</dbReference>
<comment type="caution">
    <text evidence="3">The sequence shown here is derived from an EMBL/GenBank/DDBJ whole genome shotgun (WGS) entry which is preliminary data.</text>
</comment>
<name>A0A369C2L6_9GAMM</name>
<proteinExistence type="predicted"/>
<sequence length="132" mass="14429">MANEFRGRGNLGAAPALRQVEVGGESRSVASLRIYFDRQVPDGDGGFEDRGGFWLDVNLWGPKAVAAAKILPKGARVAAAGTLVHHTWTDKESGEERGRLELQADSVDLDLGRLESIELRRKETREGERDDG</sequence>
<dbReference type="EMBL" id="QPJY01000008">
    <property type="protein sequence ID" value="RCX28033.1"/>
    <property type="molecule type" value="Genomic_DNA"/>
</dbReference>
<dbReference type="CDD" id="cd04496">
    <property type="entry name" value="SSB_OBF"/>
    <property type="match status" value="1"/>
</dbReference>
<dbReference type="InterPro" id="IPR000424">
    <property type="entry name" value="Primosome_PriB/ssb"/>
</dbReference>
<dbReference type="Pfam" id="PF00436">
    <property type="entry name" value="SSB"/>
    <property type="match status" value="1"/>
</dbReference>
<evidence type="ECO:0000313" key="4">
    <source>
        <dbReference type="Proteomes" id="UP000252707"/>
    </source>
</evidence>
<dbReference type="OrthoDB" id="4427276at2"/>
<evidence type="ECO:0000256" key="2">
    <source>
        <dbReference type="PIRNR" id="PIRNR002070"/>
    </source>
</evidence>
<gene>
    <name evidence="3" type="ORF">DFQ59_10861</name>
</gene>
<dbReference type="InterPro" id="IPR011344">
    <property type="entry name" value="ssDNA-bd"/>
</dbReference>
<keyword evidence="1 2" id="KW-0238">DNA-binding</keyword>
<reference evidence="3 4" key="1">
    <citation type="submission" date="2018-07" db="EMBL/GenBank/DDBJ databases">
        <title>Genomic Encyclopedia of Type Strains, Phase IV (KMG-IV): sequencing the most valuable type-strain genomes for metagenomic binning, comparative biology and taxonomic classification.</title>
        <authorList>
            <person name="Goeker M."/>
        </authorList>
    </citation>
    <scope>NUCLEOTIDE SEQUENCE [LARGE SCALE GENOMIC DNA]</scope>
    <source>
        <strain evidence="3 4">DSM 26407</strain>
    </source>
</reference>
<dbReference type="PROSITE" id="PS50935">
    <property type="entry name" value="SSB"/>
    <property type="match status" value="1"/>
</dbReference>
<evidence type="ECO:0000313" key="3">
    <source>
        <dbReference type="EMBL" id="RCX28033.1"/>
    </source>
</evidence>
<organism evidence="3 4">
    <name type="scientific">Thioalbus denitrificans</name>
    <dbReference type="NCBI Taxonomy" id="547122"/>
    <lineage>
        <taxon>Bacteria</taxon>
        <taxon>Pseudomonadati</taxon>
        <taxon>Pseudomonadota</taxon>
        <taxon>Gammaproteobacteria</taxon>
        <taxon>Chromatiales</taxon>
        <taxon>Ectothiorhodospiraceae</taxon>
        <taxon>Thioalbus</taxon>
    </lineage>
</organism>
<dbReference type="GO" id="GO:0006260">
    <property type="term" value="P:DNA replication"/>
    <property type="evidence" value="ECO:0007669"/>
    <property type="project" value="InterPro"/>
</dbReference>
<dbReference type="PIRSF" id="PIRSF002070">
    <property type="entry name" value="SSB"/>
    <property type="match status" value="1"/>
</dbReference>